<evidence type="ECO:0000256" key="1">
    <source>
        <dbReference type="SAM" id="Phobius"/>
    </source>
</evidence>
<dbReference type="EMBL" id="ML996085">
    <property type="protein sequence ID" value="KAF2152856.1"/>
    <property type="molecule type" value="Genomic_DNA"/>
</dbReference>
<keyword evidence="1" id="KW-0812">Transmembrane</keyword>
<protein>
    <submittedName>
        <fullName evidence="2">Uncharacterized protein</fullName>
    </submittedName>
</protein>
<comment type="caution">
    <text evidence="2">The sequence shown here is derived from an EMBL/GenBank/DDBJ whole genome shotgun (WGS) entry which is preliminary data.</text>
</comment>
<keyword evidence="1" id="KW-1133">Transmembrane helix</keyword>
<feature type="transmembrane region" description="Helical" evidence="1">
    <location>
        <begin position="6"/>
        <end position="28"/>
    </location>
</feature>
<reference evidence="2" key="1">
    <citation type="journal article" date="2020" name="Stud. Mycol.">
        <title>101 Dothideomycetes genomes: a test case for predicting lifestyles and emergence of pathogens.</title>
        <authorList>
            <person name="Haridas S."/>
            <person name="Albert R."/>
            <person name="Binder M."/>
            <person name="Bloem J."/>
            <person name="Labutti K."/>
            <person name="Salamov A."/>
            <person name="Andreopoulos B."/>
            <person name="Baker S."/>
            <person name="Barry K."/>
            <person name="Bills G."/>
            <person name="Bluhm B."/>
            <person name="Cannon C."/>
            <person name="Castanera R."/>
            <person name="Culley D."/>
            <person name="Daum C."/>
            <person name="Ezra D."/>
            <person name="Gonzalez J."/>
            <person name="Henrissat B."/>
            <person name="Kuo A."/>
            <person name="Liang C."/>
            <person name="Lipzen A."/>
            <person name="Lutzoni F."/>
            <person name="Magnuson J."/>
            <person name="Mondo S."/>
            <person name="Nolan M."/>
            <person name="Ohm R."/>
            <person name="Pangilinan J."/>
            <person name="Park H.-J."/>
            <person name="Ramirez L."/>
            <person name="Alfaro M."/>
            <person name="Sun H."/>
            <person name="Tritt A."/>
            <person name="Yoshinaga Y."/>
            <person name="Zwiers L.-H."/>
            <person name="Turgeon B."/>
            <person name="Goodwin S."/>
            <person name="Spatafora J."/>
            <person name="Crous P."/>
            <person name="Grigoriev I."/>
        </authorList>
    </citation>
    <scope>NUCLEOTIDE SEQUENCE</scope>
    <source>
        <strain evidence="2">CBS 260.36</strain>
    </source>
</reference>
<keyword evidence="1" id="KW-0472">Membrane</keyword>
<dbReference type="Proteomes" id="UP000799439">
    <property type="component" value="Unassembled WGS sequence"/>
</dbReference>
<dbReference type="AlphaFoldDB" id="A0A9P4J1S8"/>
<sequence length="115" mass="12707">MDPGEWGISHAYMALLLVAIHGPFLAVVRQYQSTFTTIQETASFPYYNFFFCISITQMACALPILLFGMIFAASSPEDLSRLEESDHVELDTELGPGKQGGQEEVSKLGLIAVRM</sequence>
<proteinExistence type="predicted"/>
<evidence type="ECO:0000313" key="3">
    <source>
        <dbReference type="Proteomes" id="UP000799439"/>
    </source>
</evidence>
<keyword evidence="3" id="KW-1185">Reference proteome</keyword>
<evidence type="ECO:0000313" key="2">
    <source>
        <dbReference type="EMBL" id="KAF2152856.1"/>
    </source>
</evidence>
<organism evidence="2 3">
    <name type="scientific">Myriangium duriaei CBS 260.36</name>
    <dbReference type="NCBI Taxonomy" id="1168546"/>
    <lineage>
        <taxon>Eukaryota</taxon>
        <taxon>Fungi</taxon>
        <taxon>Dikarya</taxon>
        <taxon>Ascomycota</taxon>
        <taxon>Pezizomycotina</taxon>
        <taxon>Dothideomycetes</taxon>
        <taxon>Dothideomycetidae</taxon>
        <taxon>Myriangiales</taxon>
        <taxon>Myriangiaceae</taxon>
        <taxon>Myriangium</taxon>
    </lineage>
</organism>
<name>A0A9P4J1S8_9PEZI</name>
<gene>
    <name evidence="2" type="ORF">K461DRAFT_277621</name>
</gene>
<accession>A0A9P4J1S8</accession>
<feature type="transmembrane region" description="Helical" evidence="1">
    <location>
        <begin position="49"/>
        <end position="73"/>
    </location>
</feature>